<evidence type="ECO:0000256" key="5">
    <source>
        <dbReference type="SAM" id="Phobius"/>
    </source>
</evidence>
<dbReference type="OMA" id="WAVCRIA"/>
<name>S4RWZ5_PETMA</name>
<evidence type="ECO:0000256" key="3">
    <source>
        <dbReference type="ARBA" id="ARBA00022989"/>
    </source>
</evidence>
<keyword evidence="3 5" id="KW-1133">Transmembrane helix</keyword>
<feature type="transmembrane region" description="Helical" evidence="5">
    <location>
        <begin position="44"/>
        <end position="67"/>
    </location>
</feature>
<dbReference type="AlphaFoldDB" id="S4RWZ5"/>
<sequence>PVCGGWAVCRIAAAVKDGPTVVGLLLICVAAYAKGIGVVSSIQIIGGVIAVGSFLFLISILGLVAAVRHHQVLLFFYMLILFVLFLVQLSVSCACLALDRIHQINLLHIGWNNASPATRNDIQTHFHCCGFNDTAQATNCTKCLDVLQSFSEQVLQVAGGVGLFFSFTEV</sequence>
<dbReference type="GeneTree" id="ENSGT00940000168852"/>
<evidence type="ECO:0000256" key="4">
    <source>
        <dbReference type="ARBA" id="ARBA00023136"/>
    </source>
</evidence>
<comment type="subcellular location">
    <subcellularLocation>
        <location evidence="1">Membrane</location>
        <topology evidence="1">Multi-pass membrane protein</topology>
    </subcellularLocation>
</comment>
<dbReference type="PANTHER" id="PTHR19282">
    <property type="entry name" value="TETRASPANIN"/>
    <property type="match status" value="1"/>
</dbReference>
<dbReference type="Pfam" id="PF00335">
    <property type="entry name" value="Tetraspanin"/>
    <property type="match status" value="1"/>
</dbReference>
<reference evidence="6" key="2">
    <citation type="submission" date="2025-09" db="UniProtKB">
        <authorList>
            <consortium name="Ensembl"/>
        </authorList>
    </citation>
    <scope>IDENTIFICATION</scope>
</reference>
<evidence type="ECO:0008006" key="7">
    <source>
        <dbReference type="Google" id="ProtNLM"/>
    </source>
</evidence>
<dbReference type="PANTHER" id="PTHR19282:SF452">
    <property type="entry name" value="LD03691P"/>
    <property type="match status" value="1"/>
</dbReference>
<dbReference type="HOGENOM" id="CLU_088363_0_0_1"/>
<protein>
    <recommendedName>
        <fullName evidence="7">Tetraspanin 31</fullName>
    </recommendedName>
</protein>
<dbReference type="STRING" id="7757.ENSPMAP00000009735"/>
<dbReference type="InterPro" id="IPR018499">
    <property type="entry name" value="Tetraspanin/Peripherin"/>
</dbReference>
<accession>S4RWZ5</accession>
<evidence type="ECO:0000256" key="1">
    <source>
        <dbReference type="ARBA" id="ARBA00004141"/>
    </source>
</evidence>
<keyword evidence="4 5" id="KW-0472">Membrane</keyword>
<dbReference type="GO" id="GO:0016020">
    <property type="term" value="C:membrane"/>
    <property type="evidence" value="ECO:0007669"/>
    <property type="project" value="UniProtKB-SubCell"/>
</dbReference>
<keyword evidence="2 5" id="KW-0812">Transmembrane</keyword>
<reference evidence="6" key="1">
    <citation type="submission" date="2025-08" db="UniProtKB">
        <authorList>
            <consortium name="Ensembl"/>
        </authorList>
    </citation>
    <scope>IDENTIFICATION</scope>
</reference>
<organism evidence="6">
    <name type="scientific">Petromyzon marinus</name>
    <name type="common">Sea lamprey</name>
    <dbReference type="NCBI Taxonomy" id="7757"/>
    <lineage>
        <taxon>Eukaryota</taxon>
        <taxon>Metazoa</taxon>
        <taxon>Chordata</taxon>
        <taxon>Craniata</taxon>
        <taxon>Vertebrata</taxon>
        <taxon>Cyclostomata</taxon>
        <taxon>Hyperoartia</taxon>
        <taxon>Petromyzontiformes</taxon>
        <taxon>Petromyzontidae</taxon>
        <taxon>Petromyzon</taxon>
    </lineage>
</organism>
<feature type="transmembrane region" description="Helical" evidence="5">
    <location>
        <begin position="73"/>
        <end position="98"/>
    </location>
</feature>
<dbReference type="PRINTS" id="PR00259">
    <property type="entry name" value="TMFOUR"/>
</dbReference>
<feature type="transmembrane region" description="Helical" evidence="5">
    <location>
        <begin position="20"/>
        <end position="37"/>
    </location>
</feature>
<evidence type="ECO:0000313" key="6">
    <source>
        <dbReference type="Ensembl" id="ENSPMAP00000009735.1"/>
    </source>
</evidence>
<dbReference type="Ensembl" id="ENSPMAT00000009776.1">
    <property type="protein sequence ID" value="ENSPMAP00000009735.1"/>
    <property type="gene ID" value="ENSPMAG00000008835.1"/>
</dbReference>
<proteinExistence type="predicted"/>
<evidence type="ECO:0000256" key="2">
    <source>
        <dbReference type="ARBA" id="ARBA00022692"/>
    </source>
</evidence>